<dbReference type="STRING" id="4565.A0A3B6RQW8"/>
<dbReference type="Gramene" id="TraesSTA7A03G04000640.1">
    <property type="protein sequence ID" value="TraesSTA7A03G04000640.1.CDS1"/>
    <property type="gene ID" value="TraesSTA7A03G04000640"/>
</dbReference>
<dbReference type="InterPro" id="IPR055290">
    <property type="entry name" value="At3g26010-like"/>
</dbReference>
<dbReference type="EnsemblPlants" id="TraesCS7A02G480900.1">
    <property type="protein sequence ID" value="TraesCS7A02G480900.1.cds1"/>
    <property type="gene ID" value="TraesCS7A02G480900"/>
</dbReference>
<organism evidence="1">
    <name type="scientific">Triticum aestivum</name>
    <name type="common">Wheat</name>
    <dbReference type="NCBI Taxonomy" id="4565"/>
    <lineage>
        <taxon>Eukaryota</taxon>
        <taxon>Viridiplantae</taxon>
        <taxon>Streptophyta</taxon>
        <taxon>Embryophyta</taxon>
        <taxon>Tracheophyta</taxon>
        <taxon>Spermatophyta</taxon>
        <taxon>Magnoliopsida</taxon>
        <taxon>Liliopsida</taxon>
        <taxon>Poales</taxon>
        <taxon>Poaceae</taxon>
        <taxon>BOP clade</taxon>
        <taxon>Pooideae</taxon>
        <taxon>Triticodae</taxon>
        <taxon>Triticeae</taxon>
        <taxon>Triticinae</taxon>
        <taxon>Triticum</taxon>
    </lineage>
</organism>
<keyword evidence="2" id="KW-1185">Reference proteome</keyword>
<dbReference type="Gramene" id="TraesWEE_scaffold_157149_01G000100.1">
    <property type="protein sequence ID" value="TraesWEE_scaffold_157149_01G000100.1"/>
    <property type="gene ID" value="TraesWEE_scaffold_157149_01G000100"/>
</dbReference>
<dbReference type="OrthoDB" id="685056at2759"/>
<protein>
    <recommendedName>
        <fullName evidence="3">F-box associated domain-containing protein</fullName>
    </recommendedName>
</protein>
<name>A0A3B6RQW8_WHEAT</name>
<evidence type="ECO:0008006" key="3">
    <source>
        <dbReference type="Google" id="ProtNLM"/>
    </source>
</evidence>
<reference evidence="1" key="2">
    <citation type="submission" date="2018-10" db="UniProtKB">
        <authorList>
            <consortium name="EnsemblPlants"/>
        </authorList>
    </citation>
    <scope>IDENTIFICATION</scope>
</reference>
<dbReference type="Gramene" id="TraesCS7A02G480900.1">
    <property type="protein sequence ID" value="TraesCS7A02G480900.1.cds1"/>
    <property type="gene ID" value="TraesCS7A02G480900"/>
</dbReference>
<proteinExistence type="predicted"/>
<dbReference type="PANTHER" id="PTHR35546:SF110">
    <property type="entry name" value="F-BOX DOMAIN-CONTAINING PROTEIN"/>
    <property type="match status" value="1"/>
</dbReference>
<dbReference type="Proteomes" id="UP000019116">
    <property type="component" value="Chromosome 7A"/>
</dbReference>
<dbReference type="AlphaFoldDB" id="A0A3B6RQW8"/>
<accession>A0A3B6RQW8</accession>
<dbReference type="Gramene" id="TraesMAC7A03G04002710.1">
    <property type="protein sequence ID" value="TraesMAC7A03G04002710.1.CDS1"/>
    <property type="gene ID" value="TraesMAC7A03G04002710"/>
</dbReference>
<dbReference type="Gramene" id="TraesCS7A03G1164200.1">
    <property type="protein sequence ID" value="TraesCS7A03G1164200.1.CDS1"/>
    <property type="gene ID" value="TraesCS7A03G1164200"/>
</dbReference>
<evidence type="ECO:0000313" key="1">
    <source>
        <dbReference type="EnsemblPlants" id="TraesCS7A02G480900.1.cds1"/>
    </source>
</evidence>
<evidence type="ECO:0000313" key="2">
    <source>
        <dbReference type="Proteomes" id="UP000019116"/>
    </source>
</evidence>
<dbReference type="Gramene" id="TraesCLE_scaffold_028509_01G000100.1">
    <property type="protein sequence ID" value="TraesCLE_scaffold_028509_01G000100.1"/>
    <property type="gene ID" value="TraesCLE_scaffold_028509_01G000100"/>
</dbReference>
<sequence>MNFSVPGGLVNGFIQHSQGRLHYVNFQMDEDGGVNQLVVYVLENYQSKEWTLKHSVETSYILGMADYCIYWFDWIAVHPECNLIFFTLVRDLKLMCYNMDCRQVKVICNLEGVEPPYLPYVPLYAELEALCI</sequence>
<dbReference type="Gramene" id="TraesNOR7A03G04048210.1">
    <property type="protein sequence ID" value="TraesNOR7A03G04048210.1.CDS1"/>
    <property type="gene ID" value="TraesNOR7A03G04048210"/>
</dbReference>
<dbReference type="PANTHER" id="PTHR35546">
    <property type="entry name" value="F-BOX PROTEIN INTERACTION DOMAIN PROTEIN-RELATED"/>
    <property type="match status" value="1"/>
</dbReference>
<reference evidence="1" key="1">
    <citation type="submission" date="2018-08" db="EMBL/GenBank/DDBJ databases">
        <authorList>
            <person name="Rossello M."/>
        </authorList>
    </citation>
    <scope>NUCLEOTIDE SEQUENCE [LARGE SCALE GENOMIC DNA]</scope>
    <source>
        <strain evidence="1">cv. Chinese Spring</strain>
    </source>
</reference>